<dbReference type="GO" id="GO:0003824">
    <property type="term" value="F:catalytic activity"/>
    <property type="evidence" value="ECO:0007669"/>
    <property type="project" value="InterPro"/>
</dbReference>
<feature type="domain" description="PLD phosphodiesterase" evidence="1">
    <location>
        <begin position="19"/>
        <end position="46"/>
    </location>
</feature>
<reference evidence="2 3" key="1">
    <citation type="submission" date="2020-04" db="EMBL/GenBank/DDBJ databases">
        <title>Sequencing and Assembly of C. fimi.</title>
        <authorList>
            <person name="Ramsey A.R."/>
        </authorList>
    </citation>
    <scope>NUCLEOTIDE SEQUENCE [LARGE SCALE GENOMIC DNA]</scope>
    <source>
        <strain evidence="2 3">SB</strain>
    </source>
</reference>
<dbReference type="Pfam" id="PF13091">
    <property type="entry name" value="PLDc_2"/>
    <property type="match status" value="1"/>
</dbReference>
<dbReference type="PROSITE" id="PS50035">
    <property type="entry name" value="PLD"/>
    <property type="match status" value="1"/>
</dbReference>
<dbReference type="Gene3D" id="3.30.870.10">
    <property type="entry name" value="Endonuclease Chain A"/>
    <property type="match status" value="1"/>
</dbReference>
<dbReference type="GO" id="GO:0006793">
    <property type="term" value="P:phosphorus metabolic process"/>
    <property type="evidence" value="ECO:0007669"/>
    <property type="project" value="UniProtKB-ARBA"/>
</dbReference>
<dbReference type="SUPFAM" id="SSF56024">
    <property type="entry name" value="Phospholipase D/nuclease"/>
    <property type="match status" value="1"/>
</dbReference>
<dbReference type="Proteomes" id="UP000562124">
    <property type="component" value="Unassembled WGS sequence"/>
</dbReference>
<dbReference type="InterPro" id="IPR025202">
    <property type="entry name" value="PLD-like_dom"/>
</dbReference>
<evidence type="ECO:0000259" key="1">
    <source>
        <dbReference type="PROSITE" id="PS50035"/>
    </source>
</evidence>
<keyword evidence="3" id="KW-1185">Reference proteome</keyword>
<protein>
    <recommendedName>
        <fullName evidence="1">PLD phosphodiesterase domain-containing protein</fullName>
    </recommendedName>
</protein>
<proteinExistence type="predicted"/>
<dbReference type="SMART" id="SM00155">
    <property type="entry name" value="PLDc"/>
    <property type="match status" value="1"/>
</dbReference>
<dbReference type="EMBL" id="JABCJJ010000025">
    <property type="protein sequence ID" value="NMR21143.1"/>
    <property type="molecule type" value="Genomic_DNA"/>
</dbReference>
<evidence type="ECO:0000313" key="3">
    <source>
        <dbReference type="Proteomes" id="UP000562124"/>
    </source>
</evidence>
<sequence length="81" mass="9116">MATWLSPSVVFRTSNFDGKPVRNHAKFVSIDHRWIVVTSANFSWSAEFGNVELGVLVDDSNLADAVEREMREAESVLYLEA</sequence>
<evidence type="ECO:0000313" key="2">
    <source>
        <dbReference type="EMBL" id="NMR21143.1"/>
    </source>
</evidence>
<gene>
    <name evidence="2" type="ORF">HIR71_13115</name>
</gene>
<dbReference type="AlphaFoldDB" id="A0A7Y0LZN7"/>
<organism evidence="2 3">
    <name type="scientific">Cellulomonas fimi</name>
    <dbReference type="NCBI Taxonomy" id="1708"/>
    <lineage>
        <taxon>Bacteria</taxon>
        <taxon>Bacillati</taxon>
        <taxon>Actinomycetota</taxon>
        <taxon>Actinomycetes</taxon>
        <taxon>Micrococcales</taxon>
        <taxon>Cellulomonadaceae</taxon>
        <taxon>Cellulomonas</taxon>
    </lineage>
</organism>
<dbReference type="InterPro" id="IPR001736">
    <property type="entry name" value="PLipase_D/transphosphatidylase"/>
</dbReference>
<accession>A0A7Y0LZN7</accession>
<comment type="caution">
    <text evidence="2">The sequence shown here is derived from an EMBL/GenBank/DDBJ whole genome shotgun (WGS) entry which is preliminary data.</text>
</comment>
<name>A0A7Y0LZN7_CELFI</name>